<dbReference type="Proteomes" id="UP001595704">
    <property type="component" value="Unassembled WGS sequence"/>
</dbReference>
<dbReference type="PANTHER" id="PTHR46401:SF2">
    <property type="entry name" value="GLYCOSYLTRANSFERASE WBBK-RELATED"/>
    <property type="match status" value="1"/>
</dbReference>
<dbReference type="RefSeq" id="WP_191321066.1">
    <property type="nucleotide sequence ID" value="NZ_BNCG01000039.1"/>
</dbReference>
<accession>A0ABV7UPD2</accession>
<organism evidence="4 5">
    <name type="scientific">Camelimonas fluminis</name>
    <dbReference type="NCBI Taxonomy" id="1576911"/>
    <lineage>
        <taxon>Bacteria</taxon>
        <taxon>Pseudomonadati</taxon>
        <taxon>Pseudomonadota</taxon>
        <taxon>Alphaproteobacteria</taxon>
        <taxon>Hyphomicrobiales</taxon>
        <taxon>Chelatococcaceae</taxon>
        <taxon>Camelimonas</taxon>
    </lineage>
</organism>
<dbReference type="Pfam" id="PF13439">
    <property type="entry name" value="Glyco_transf_4"/>
    <property type="match status" value="1"/>
</dbReference>
<proteinExistence type="predicted"/>
<dbReference type="InterPro" id="IPR028098">
    <property type="entry name" value="Glyco_trans_4-like_N"/>
</dbReference>
<protein>
    <submittedName>
        <fullName evidence="4">Glycosyltransferase family 4 protein</fullName>
    </submittedName>
</protein>
<keyword evidence="5" id="KW-1185">Reference proteome</keyword>
<reference evidence="5" key="1">
    <citation type="journal article" date="2019" name="Int. J. Syst. Evol. Microbiol.">
        <title>The Global Catalogue of Microorganisms (GCM) 10K type strain sequencing project: providing services to taxonomists for standard genome sequencing and annotation.</title>
        <authorList>
            <consortium name="The Broad Institute Genomics Platform"/>
            <consortium name="The Broad Institute Genome Sequencing Center for Infectious Disease"/>
            <person name="Wu L."/>
            <person name="Ma J."/>
        </authorList>
    </citation>
    <scope>NUCLEOTIDE SEQUENCE [LARGE SCALE GENOMIC DNA]</scope>
    <source>
        <strain evidence="5">KCTC 42282</strain>
    </source>
</reference>
<dbReference type="EMBL" id="JBHRYC010000124">
    <property type="protein sequence ID" value="MFC3640177.1"/>
    <property type="molecule type" value="Genomic_DNA"/>
</dbReference>
<evidence type="ECO:0000313" key="4">
    <source>
        <dbReference type="EMBL" id="MFC3640177.1"/>
    </source>
</evidence>
<dbReference type="CDD" id="cd03809">
    <property type="entry name" value="GT4_MtfB-like"/>
    <property type="match status" value="1"/>
</dbReference>
<dbReference type="InterPro" id="IPR001296">
    <property type="entry name" value="Glyco_trans_1"/>
</dbReference>
<gene>
    <name evidence="4" type="ORF">ACFONL_22850</name>
</gene>
<dbReference type="Gene3D" id="3.40.50.2000">
    <property type="entry name" value="Glycogen Phosphorylase B"/>
    <property type="match status" value="2"/>
</dbReference>
<dbReference type="PANTHER" id="PTHR46401">
    <property type="entry name" value="GLYCOSYLTRANSFERASE WBBK-RELATED"/>
    <property type="match status" value="1"/>
</dbReference>
<evidence type="ECO:0000256" key="1">
    <source>
        <dbReference type="ARBA" id="ARBA00022679"/>
    </source>
</evidence>
<name>A0ABV7UPD2_9HYPH</name>
<evidence type="ECO:0000259" key="2">
    <source>
        <dbReference type="Pfam" id="PF00534"/>
    </source>
</evidence>
<dbReference type="Pfam" id="PF00534">
    <property type="entry name" value="Glycos_transf_1"/>
    <property type="match status" value="1"/>
</dbReference>
<keyword evidence="1" id="KW-0808">Transferase</keyword>
<evidence type="ECO:0000259" key="3">
    <source>
        <dbReference type="Pfam" id="PF13439"/>
    </source>
</evidence>
<feature type="domain" description="Glycosyl transferase family 1" evidence="2">
    <location>
        <begin position="186"/>
        <end position="342"/>
    </location>
</feature>
<sequence>MARTWKINGRFLGQPLTGVQRYATEILAAMDRLIQQRHPLTDDLAVEILAPERVDSATSGDRFPNIPVRRVGPGSGHVWEQAVLPGQARDAGLLCLCNTAPLLHPRTILCIHDLNTRLFPQSYSLPYRLYHRYVTPLAARRATRLVTVSHYSAHQITAWGLATADRITVIPNGHEHALRWTPRHSDATRKAAGADTIVVIGSPAPHKNVGMLLALAPRLDAFGFRIALVGSLDTRVFQGSGAAATSSNVTALGRLTDNQMAALTGSSLCLAFPSFAEGFGLPPLEAMALGCPVVTSDRASMPEICGDAVLYADPGQPEAWLEAFRTLRADPGLRFKLTAIGKARAALFNWTDSALAWLELMAKLDGMNNPAQLRD</sequence>
<evidence type="ECO:0000313" key="5">
    <source>
        <dbReference type="Proteomes" id="UP001595704"/>
    </source>
</evidence>
<dbReference type="SUPFAM" id="SSF53756">
    <property type="entry name" value="UDP-Glycosyltransferase/glycogen phosphorylase"/>
    <property type="match status" value="1"/>
</dbReference>
<feature type="domain" description="Glycosyltransferase subfamily 4-like N-terminal" evidence="3">
    <location>
        <begin position="96"/>
        <end position="174"/>
    </location>
</feature>
<comment type="caution">
    <text evidence="4">The sequence shown here is derived from an EMBL/GenBank/DDBJ whole genome shotgun (WGS) entry which is preliminary data.</text>
</comment>